<comment type="caution">
    <text evidence="3">The sequence shown here is derived from an EMBL/GenBank/DDBJ whole genome shotgun (WGS) entry which is preliminary data.</text>
</comment>
<evidence type="ECO:0000313" key="3">
    <source>
        <dbReference type="EMBL" id="EJN58175.1"/>
    </source>
</evidence>
<dbReference type="eggNOG" id="arCOG08961">
    <property type="taxonomic scope" value="Archaea"/>
</dbReference>
<sequence>MKTAHERSDGSESPENPENPESPESTKLATCVVVSYPTALSRWGRDQVTSSRYVNYLRKTLGEVCVGDEFEEFADVGCCGNTLDVPFRVEAVDGGARVGPDTVVEFVERDAPMEGGWRVQSAAGPDECER</sequence>
<feature type="region of interest" description="Disordered" evidence="1">
    <location>
        <begin position="1"/>
        <end position="28"/>
    </location>
</feature>
<dbReference type="InterPro" id="IPR058274">
    <property type="entry name" value="DUF7968"/>
</dbReference>
<evidence type="ECO:0000259" key="2">
    <source>
        <dbReference type="Pfam" id="PF25922"/>
    </source>
</evidence>
<dbReference type="Proteomes" id="UP000007813">
    <property type="component" value="Unassembled WGS sequence"/>
</dbReference>
<accession>J2ZBZ7</accession>
<organism evidence="3 4">
    <name type="scientific">Halogranum salarium B-1</name>
    <dbReference type="NCBI Taxonomy" id="1210908"/>
    <lineage>
        <taxon>Archaea</taxon>
        <taxon>Methanobacteriati</taxon>
        <taxon>Methanobacteriota</taxon>
        <taxon>Stenosarchaea group</taxon>
        <taxon>Halobacteria</taxon>
        <taxon>Halobacteriales</taxon>
        <taxon>Haloferacaceae</taxon>
    </lineage>
</organism>
<feature type="compositionally biased region" description="Basic and acidic residues" evidence="1">
    <location>
        <begin position="1"/>
        <end position="10"/>
    </location>
</feature>
<dbReference type="EMBL" id="ALJD01000009">
    <property type="protein sequence ID" value="EJN58175.1"/>
    <property type="molecule type" value="Genomic_DNA"/>
</dbReference>
<dbReference type="AlphaFoldDB" id="J2ZBZ7"/>
<proteinExistence type="predicted"/>
<dbReference type="Pfam" id="PF25922">
    <property type="entry name" value="DUF7968"/>
    <property type="match status" value="1"/>
</dbReference>
<name>J2ZBZ7_9EURY</name>
<feature type="domain" description="DUF7968" evidence="2">
    <location>
        <begin position="26"/>
        <end position="126"/>
    </location>
</feature>
<reference evidence="3 4" key="1">
    <citation type="journal article" date="2012" name="J. Bacteriol.">
        <title>Draft Genome Sequence of the Extremely Halophilic Archaeon Halogranum salarium B-1T.</title>
        <authorList>
            <person name="Kim K.K."/>
            <person name="Lee K.C."/>
            <person name="Lee J.S."/>
        </authorList>
    </citation>
    <scope>NUCLEOTIDE SEQUENCE [LARGE SCALE GENOMIC DNA]</scope>
    <source>
        <strain evidence="3 4">B-1</strain>
    </source>
</reference>
<gene>
    <name evidence="3" type="ORF">HSB1_35920</name>
</gene>
<evidence type="ECO:0000313" key="4">
    <source>
        <dbReference type="Proteomes" id="UP000007813"/>
    </source>
</evidence>
<protein>
    <recommendedName>
        <fullName evidence="2">DUF7968 domain-containing protein</fullName>
    </recommendedName>
</protein>
<evidence type="ECO:0000256" key="1">
    <source>
        <dbReference type="SAM" id="MobiDB-lite"/>
    </source>
</evidence>